<name>A0A183DQV3_9BILA</name>
<gene>
    <name evidence="2" type="ORF">GPUH_LOCUS11094</name>
</gene>
<feature type="region of interest" description="Disordered" evidence="1">
    <location>
        <begin position="1"/>
        <end position="56"/>
    </location>
</feature>
<evidence type="ECO:0000313" key="2">
    <source>
        <dbReference type="EMBL" id="VDN18327.1"/>
    </source>
</evidence>
<protein>
    <submittedName>
        <fullName evidence="4">PITH domain-containing protein</fullName>
    </submittedName>
</protein>
<reference evidence="2 3" key="2">
    <citation type="submission" date="2018-11" db="EMBL/GenBank/DDBJ databases">
        <authorList>
            <consortium name="Pathogen Informatics"/>
        </authorList>
    </citation>
    <scope>NUCLEOTIDE SEQUENCE [LARGE SCALE GENOMIC DNA]</scope>
</reference>
<reference evidence="4" key="1">
    <citation type="submission" date="2016-06" db="UniProtKB">
        <authorList>
            <consortium name="WormBaseParasite"/>
        </authorList>
    </citation>
    <scope>IDENTIFICATION</scope>
</reference>
<dbReference type="EMBL" id="UYRT01078338">
    <property type="protein sequence ID" value="VDN18327.1"/>
    <property type="molecule type" value="Genomic_DNA"/>
</dbReference>
<proteinExistence type="predicted"/>
<organism evidence="4">
    <name type="scientific">Gongylonema pulchrum</name>
    <dbReference type="NCBI Taxonomy" id="637853"/>
    <lineage>
        <taxon>Eukaryota</taxon>
        <taxon>Metazoa</taxon>
        <taxon>Ecdysozoa</taxon>
        <taxon>Nematoda</taxon>
        <taxon>Chromadorea</taxon>
        <taxon>Rhabditida</taxon>
        <taxon>Spirurina</taxon>
        <taxon>Spiruromorpha</taxon>
        <taxon>Spiruroidea</taxon>
        <taxon>Gongylonematidae</taxon>
        <taxon>Gongylonema</taxon>
    </lineage>
</organism>
<dbReference type="Proteomes" id="UP000271098">
    <property type="component" value="Unassembled WGS sequence"/>
</dbReference>
<evidence type="ECO:0000313" key="4">
    <source>
        <dbReference type="WBParaSite" id="GPUH_0001110701-mRNA-1"/>
    </source>
</evidence>
<dbReference type="AlphaFoldDB" id="A0A183DQV3"/>
<accession>A0A183DQV3</accession>
<keyword evidence="3" id="KW-1185">Reference proteome</keyword>
<evidence type="ECO:0000313" key="3">
    <source>
        <dbReference type="Proteomes" id="UP000271098"/>
    </source>
</evidence>
<evidence type="ECO:0000256" key="1">
    <source>
        <dbReference type="SAM" id="MobiDB-lite"/>
    </source>
</evidence>
<dbReference type="WBParaSite" id="GPUH_0001110701-mRNA-1">
    <property type="protein sequence ID" value="GPUH_0001110701-mRNA-1"/>
    <property type="gene ID" value="GPUH_0001110701"/>
</dbReference>
<sequence length="224" mass="24077">MPPACKIITNPNVDTITGDDDGGKAPGISYGEEPSENDSGGGDGAPAPQPSAPPADEQLQYEVTQEANMNIEPGGYTNNEAMNNESENGVDLNVDIGASLSPPHIGYRRMRSLDKSKTVMDPQLLKSHVLSNSSISAVSDSRLTLDVNANRLIVFGRDEEADPYVAKAVPKECHVSPDYRLSDITKAEKTCNGTKTGHVMAVGKARQPHARYLAVIYNVYQLHN</sequence>